<dbReference type="AlphaFoldDB" id="W7IFJ6"/>
<evidence type="ECO:0000313" key="3">
    <source>
        <dbReference type="Proteomes" id="UP000024837"/>
    </source>
</evidence>
<accession>W7IFJ6</accession>
<feature type="region of interest" description="Disordered" evidence="1">
    <location>
        <begin position="1"/>
        <end position="28"/>
    </location>
</feature>
<keyword evidence="3" id="KW-1185">Reference proteome</keyword>
<protein>
    <submittedName>
        <fullName evidence="2">Uncharacterized protein</fullName>
    </submittedName>
</protein>
<feature type="compositionally biased region" description="Basic residues" evidence="1">
    <location>
        <begin position="1"/>
        <end position="20"/>
    </location>
</feature>
<dbReference type="Proteomes" id="UP000024837">
    <property type="component" value="Unassembled WGS sequence"/>
</dbReference>
<evidence type="ECO:0000256" key="1">
    <source>
        <dbReference type="SAM" id="MobiDB-lite"/>
    </source>
</evidence>
<dbReference type="EMBL" id="KI966407">
    <property type="protein sequence ID" value="EWC47935.1"/>
    <property type="molecule type" value="Genomic_DNA"/>
</dbReference>
<proteinExistence type="predicted"/>
<organism evidence="2 3">
    <name type="scientific">Drechslerella stenobrocha 248</name>
    <dbReference type="NCBI Taxonomy" id="1043628"/>
    <lineage>
        <taxon>Eukaryota</taxon>
        <taxon>Fungi</taxon>
        <taxon>Dikarya</taxon>
        <taxon>Ascomycota</taxon>
        <taxon>Pezizomycotina</taxon>
        <taxon>Orbiliomycetes</taxon>
        <taxon>Orbiliales</taxon>
        <taxon>Orbiliaceae</taxon>
        <taxon>Drechslerella</taxon>
    </lineage>
</organism>
<reference evidence="2 3" key="1">
    <citation type="submission" date="2013-05" db="EMBL/GenBank/DDBJ databases">
        <title>Drechslerella stenobrocha genome reveals carnivorous origination and mechanical trapping mechanism of predatory fungi.</title>
        <authorList>
            <person name="Liu X."/>
            <person name="Zhang W."/>
            <person name="Liu K."/>
        </authorList>
    </citation>
    <scope>NUCLEOTIDE SEQUENCE [LARGE SCALE GENOMIC DNA]</scope>
    <source>
        <strain evidence="2 3">248</strain>
    </source>
</reference>
<feature type="region of interest" description="Disordered" evidence="1">
    <location>
        <begin position="91"/>
        <end position="110"/>
    </location>
</feature>
<sequence length="263" mass="29515">MRRISGRTNRSRRSHKGRHSIRNETGEEIQFSGRKINLEIERVIPSHVGFRGNRDPEFEDFIDDWPLFAQEQDSAEALKALQVSVSSVSPRTQNQQAAEDIQPPQVMAPPPKPVTQAFPRRSWYDDIDEDLLIGTKYAQQVCRPILNNNQSVCALLTIAPKPFQKSHKPRSPTLPGLGLGLDTSGAIRKAENLKYSVEIREKASTMSIQGVGTKKSNIYIAIVEDGEDEAWSGNNPFRALAFQHGAQVKEKSEIVWDGQEEVD</sequence>
<dbReference type="HOGENOM" id="CLU_1057784_0_0_1"/>
<evidence type="ECO:0000313" key="2">
    <source>
        <dbReference type="EMBL" id="EWC47935.1"/>
    </source>
</evidence>
<name>W7IFJ6_9PEZI</name>
<gene>
    <name evidence="2" type="ORF">DRE_02817</name>
</gene>